<proteinExistence type="predicted"/>
<accession>A0A6N8I057</accession>
<evidence type="ECO:0000313" key="2">
    <source>
        <dbReference type="Proteomes" id="UP000469440"/>
    </source>
</evidence>
<protein>
    <submittedName>
        <fullName evidence="1">Uncharacterized protein</fullName>
    </submittedName>
</protein>
<sequence>MEELKSQESEALDIIESLIDVADMKCTGPLYADDPPRSGMCRIPEEDAAKLRQYIADRRAAPENKALTVEQLKHMGGEPVWVESKDEICTSRYGIVAVTLGNLVNVTSPSCFFEWRQQGKTWLAYSRKPEGSET</sequence>
<comment type="caution">
    <text evidence="1">The sequence shown here is derived from an EMBL/GenBank/DDBJ whole genome shotgun (WGS) entry which is preliminary data.</text>
</comment>
<gene>
    <name evidence="1" type="ORF">CAFE_18550</name>
</gene>
<evidence type="ECO:0000313" key="1">
    <source>
        <dbReference type="EMBL" id="MVB11150.1"/>
    </source>
</evidence>
<dbReference type="AlphaFoldDB" id="A0A6N8I057"/>
<organism evidence="1 2">
    <name type="scientific">Caproicibacter fermentans</name>
    <dbReference type="NCBI Taxonomy" id="2576756"/>
    <lineage>
        <taxon>Bacteria</taxon>
        <taxon>Bacillati</taxon>
        <taxon>Bacillota</taxon>
        <taxon>Clostridia</taxon>
        <taxon>Eubacteriales</taxon>
        <taxon>Acutalibacteraceae</taxon>
        <taxon>Caproicibacter</taxon>
    </lineage>
</organism>
<dbReference type="EMBL" id="VWXL01000052">
    <property type="protein sequence ID" value="MVB11150.1"/>
    <property type="molecule type" value="Genomic_DNA"/>
</dbReference>
<keyword evidence="2" id="KW-1185">Reference proteome</keyword>
<dbReference type="OrthoDB" id="8778022at2"/>
<dbReference type="Proteomes" id="UP000469440">
    <property type="component" value="Unassembled WGS sequence"/>
</dbReference>
<name>A0A6N8I057_9FIRM</name>
<dbReference type="RefSeq" id="WP_156990475.1">
    <property type="nucleotide sequence ID" value="NZ_VWXL01000052.1"/>
</dbReference>
<reference evidence="1 2" key="1">
    <citation type="submission" date="2019-09" db="EMBL/GenBank/DDBJ databases">
        <title>Genome sequence of Clostridium sp. EA1.</title>
        <authorList>
            <person name="Poehlein A."/>
            <person name="Bengelsdorf F.R."/>
            <person name="Daniel R."/>
        </authorList>
    </citation>
    <scope>NUCLEOTIDE SEQUENCE [LARGE SCALE GENOMIC DNA]</scope>
    <source>
        <strain evidence="1 2">EA1</strain>
    </source>
</reference>